<name>A0A9Q3DRT2_9BASI</name>
<keyword evidence="4" id="KW-1185">Reference proteome</keyword>
<dbReference type="PANTHER" id="PTHR37984:SF5">
    <property type="entry name" value="PROTEIN NYNRIN-LIKE"/>
    <property type="match status" value="1"/>
</dbReference>
<dbReference type="AlphaFoldDB" id="A0A9Q3DRT2"/>
<dbReference type="Pfam" id="PF17919">
    <property type="entry name" value="RT_RNaseH_2"/>
    <property type="match status" value="1"/>
</dbReference>
<proteinExistence type="predicted"/>
<accession>A0A9Q3DRT2</accession>
<organism evidence="3 4">
    <name type="scientific">Austropuccinia psidii MF-1</name>
    <dbReference type="NCBI Taxonomy" id="1389203"/>
    <lineage>
        <taxon>Eukaryota</taxon>
        <taxon>Fungi</taxon>
        <taxon>Dikarya</taxon>
        <taxon>Basidiomycota</taxon>
        <taxon>Pucciniomycotina</taxon>
        <taxon>Pucciniomycetes</taxon>
        <taxon>Pucciniales</taxon>
        <taxon>Sphaerophragmiaceae</taxon>
        <taxon>Austropuccinia</taxon>
    </lineage>
</organism>
<sequence>MVLYIDYIFIYSETLEDHVKYIYQVSSKCTSINLKGLLDKCNLVQHELLALGYKVSGLILAINQKKVAAVLQNPVPKNIKQLQSFLWLASYYKHYIKYFSHITRSVYELCSEDIFFDITKERRDSYERIKYQLTNASILMLPEFELPLKLEIHAAFSQGLGAALNQRKIVDGEPREWVICYFSRKLQDSEARYGDTQAE</sequence>
<dbReference type="SUPFAM" id="SSF56672">
    <property type="entry name" value="DNA/RNA polymerases"/>
    <property type="match status" value="1"/>
</dbReference>
<dbReference type="OrthoDB" id="3193212at2759"/>
<feature type="domain" description="Reverse transcriptase/retrotransposon-derived protein RNase H-like" evidence="2">
    <location>
        <begin position="119"/>
        <end position="199"/>
    </location>
</feature>
<dbReference type="Gene3D" id="3.30.70.270">
    <property type="match status" value="2"/>
</dbReference>
<comment type="caution">
    <text evidence="3">The sequence shown here is derived from an EMBL/GenBank/DDBJ whole genome shotgun (WGS) entry which is preliminary data.</text>
</comment>
<keyword evidence="1" id="KW-0511">Multifunctional enzyme</keyword>
<reference evidence="3" key="1">
    <citation type="submission" date="2021-03" db="EMBL/GenBank/DDBJ databases">
        <title>Draft genome sequence of rust myrtle Austropuccinia psidii MF-1, a brazilian biotype.</title>
        <authorList>
            <person name="Quecine M.C."/>
            <person name="Pachon D.M.R."/>
            <person name="Bonatelli M.L."/>
            <person name="Correr F.H."/>
            <person name="Franceschini L.M."/>
            <person name="Leite T.F."/>
            <person name="Margarido G.R.A."/>
            <person name="Almeida C.A."/>
            <person name="Ferrarezi J.A."/>
            <person name="Labate C.A."/>
        </authorList>
    </citation>
    <scope>NUCLEOTIDE SEQUENCE</scope>
    <source>
        <strain evidence="3">MF-1</strain>
    </source>
</reference>
<evidence type="ECO:0000313" key="4">
    <source>
        <dbReference type="Proteomes" id="UP000765509"/>
    </source>
</evidence>
<evidence type="ECO:0000313" key="3">
    <source>
        <dbReference type="EMBL" id="MBW0505446.1"/>
    </source>
</evidence>
<dbReference type="PANTHER" id="PTHR37984">
    <property type="entry name" value="PROTEIN CBG26694"/>
    <property type="match status" value="1"/>
</dbReference>
<dbReference type="InterPro" id="IPR043128">
    <property type="entry name" value="Rev_trsase/Diguanyl_cyclase"/>
</dbReference>
<protein>
    <recommendedName>
        <fullName evidence="2">Reverse transcriptase/retrotransposon-derived protein RNase H-like domain-containing protein</fullName>
    </recommendedName>
</protein>
<dbReference type="EMBL" id="AVOT02018509">
    <property type="protein sequence ID" value="MBW0505446.1"/>
    <property type="molecule type" value="Genomic_DNA"/>
</dbReference>
<evidence type="ECO:0000256" key="1">
    <source>
        <dbReference type="ARBA" id="ARBA00023268"/>
    </source>
</evidence>
<dbReference type="InterPro" id="IPR043502">
    <property type="entry name" value="DNA/RNA_pol_sf"/>
</dbReference>
<dbReference type="GO" id="GO:0003824">
    <property type="term" value="F:catalytic activity"/>
    <property type="evidence" value="ECO:0007669"/>
    <property type="project" value="UniProtKB-KW"/>
</dbReference>
<dbReference type="Proteomes" id="UP000765509">
    <property type="component" value="Unassembled WGS sequence"/>
</dbReference>
<dbReference type="InterPro" id="IPR041577">
    <property type="entry name" value="RT_RNaseH_2"/>
</dbReference>
<dbReference type="InterPro" id="IPR050951">
    <property type="entry name" value="Retrovirus_Pol_polyprotein"/>
</dbReference>
<gene>
    <name evidence="3" type="ORF">O181_045161</name>
</gene>
<evidence type="ECO:0000259" key="2">
    <source>
        <dbReference type="Pfam" id="PF17919"/>
    </source>
</evidence>